<dbReference type="RefSeq" id="WP_119115110.1">
    <property type="nucleotide sequence ID" value="NZ_QWVS01000001.1"/>
</dbReference>
<dbReference type="EMBL" id="QWVS01000001">
    <property type="protein sequence ID" value="RID89543.1"/>
    <property type="molecule type" value="Genomic_DNA"/>
</dbReference>
<reference evidence="1" key="1">
    <citation type="submission" date="2018-08" db="EMBL/GenBank/DDBJ databases">
        <title>Bacillus jemisoniae sp. nov., Bacillus chryseoplanitiae sp. nov., Bacillus resnikiae sp. nov., and Bacillus frankliniae sp. nov., isolated from Viking spacecraft and associated surfaces.</title>
        <authorList>
            <person name="Seuylemezian A."/>
            <person name="Vaishampayan P."/>
        </authorList>
    </citation>
    <scope>NUCLEOTIDE SEQUENCE [LARGE SCALE GENOMIC DNA]</scope>
    <source>
        <strain evidence="1">MA001</strain>
    </source>
</reference>
<sequence length="151" mass="17810">MEFQSVILEYRLQKGLEQFIPIYHYPGIDLEQILARRECEFFVKEGITYKQLSSAIENDLFVIYVEVYEEGLIEKEEDSTQGIKLEVRELNAEKNHPLIASKYMMNHLNVLSVIGSVYTYEYGKEWERDSAEIDEDRKVYVLYVTPTGYTM</sequence>
<dbReference type="AlphaFoldDB" id="A0A398BQD6"/>
<organism evidence="1 2">
    <name type="scientific">Peribacillus asahii</name>
    <dbReference type="NCBI Taxonomy" id="228899"/>
    <lineage>
        <taxon>Bacteria</taxon>
        <taxon>Bacillati</taxon>
        <taxon>Bacillota</taxon>
        <taxon>Bacilli</taxon>
        <taxon>Bacillales</taxon>
        <taxon>Bacillaceae</taxon>
        <taxon>Peribacillus</taxon>
    </lineage>
</organism>
<accession>A0A398BQD6</accession>
<name>A0A398BQD6_9BACI</name>
<protein>
    <submittedName>
        <fullName evidence="1">Uncharacterized protein</fullName>
    </submittedName>
</protein>
<evidence type="ECO:0000313" key="1">
    <source>
        <dbReference type="EMBL" id="RID89543.1"/>
    </source>
</evidence>
<dbReference type="Proteomes" id="UP000266016">
    <property type="component" value="Unassembled WGS sequence"/>
</dbReference>
<proteinExistence type="predicted"/>
<gene>
    <name evidence="1" type="ORF">D1953_00020</name>
</gene>
<keyword evidence="2" id="KW-1185">Reference proteome</keyword>
<evidence type="ECO:0000313" key="2">
    <source>
        <dbReference type="Proteomes" id="UP000266016"/>
    </source>
</evidence>
<comment type="caution">
    <text evidence="1">The sequence shown here is derived from an EMBL/GenBank/DDBJ whole genome shotgun (WGS) entry which is preliminary data.</text>
</comment>